<keyword evidence="4 7" id="KW-1133">Transmembrane helix</keyword>
<feature type="transmembrane region" description="Helical" evidence="7">
    <location>
        <begin position="466"/>
        <end position="487"/>
    </location>
</feature>
<protein>
    <submittedName>
        <fullName evidence="8">Ribose transport system permease protein</fullName>
    </submittedName>
</protein>
<dbReference type="PANTHER" id="PTHR32196">
    <property type="entry name" value="ABC TRANSPORTER PERMEASE PROTEIN YPHD-RELATED-RELATED"/>
    <property type="match status" value="1"/>
</dbReference>
<sequence length="585" mass="66828">MKANLEKFETDYFQILKDQLESKFNQDIEYVKSKEQAFEENNFDKIYTLSSIKDSNINNLKLKIKNLNDELEKEKAFNELLKLDGQITDQQLKEKNEYLEKEFNNKQGKIIENLNEKIKMYEIKMDEIIKNKTLKLKKKNENKKNKTKLLEDKINEKKQVSVKRIENKQNLLLELSNKLNDKKIQKIQKNKMYKEWNKVQEEYDSKKIGNIFYEKNKKEFEPKLMEVKTKIDEKTTNFELQKYKAQMKFANLFGAQNKQNTKNFLLNVFNESKLLILILGIAIFAGISNNNFFTQRTWINILTNNLDLLMIAFGMTLIILTGGIDLSVGSILAFAGSCMIKFLEKGVDPWIAMLACVVISVAFGVLSGFLISYVKLQPFIVTLVLMLTLRGGASLLLESKATLLPADTLQFVTRLKFWILPFSFWFVLCIFIGLLIIMRGYKYGRYIYAVGGNIKAAYLSGIRSKLIVMSVYMFSNALVAMGTIIYVSKLSSISPTSGNQIELDAIACVALGGTSLIGGKGGVGRTLVGWFVISVLQTSMNMVGFNTYYQMIVKGSVILIAVLSDKQINISKKISKKLKNLIYKI</sequence>
<evidence type="ECO:0000313" key="9">
    <source>
        <dbReference type="Proteomes" id="UP000323144"/>
    </source>
</evidence>
<name>A0A5B9Y328_9MOLU</name>
<dbReference type="AlphaFoldDB" id="A0A5B9Y328"/>
<keyword evidence="3 7" id="KW-0812">Transmembrane</keyword>
<proteinExistence type="predicted"/>
<dbReference type="GO" id="GO:0005886">
    <property type="term" value="C:plasma membrane"/>
    <property type="evidence" value="ECO:0007669"/>
    <property type="project" value="UniProtKB-SubCell"/>
</dbReference>
<feature type="transmembrane region" description="Helical" evidence="7">
    <location>
        <begin position="378"/>
        <end position="397"/>
    </location>
</feature>
<feature type="transmembrane region" description="Helical" evidence="7">
    <location>
        <begin position="274"/>
        <end position="294"/>
    </location>
</feature>
<dbReference type="PANTHER" id="PTHR32196:SF72">
    <property type="entry name" value="RIBOSE IMPORT PERMEASE PROTEIN RBSC"/>
    <property type="match status" value="1"/>
</dbReference>
<feature type="transmembrane region" description="Helical" evidence="7">
    <location>
        <begin position="306"/>
        <end position="335"/>
    </location>
</feature>
<dbReference type="KEGG" id="schi:SCHIN_v1c02770"/>
<dbReference type="Proteomes" id="UP000323144">
    <property type="component" value="Chromosome"/>
</dbReference>
<comment type="subcellular location">
    <subcellularLocation>
        <location evidence="1">Cell membrane</location>
        <topology evidence="1">Multi-pass membrane protein</topology>
    </subcellularLocation>
</comment>
<evidence type="ECO:0000256" key="7">
    <source>
        <dbReference type="SAM" id="Phobius"/>
    </source>
</evidence>
<organism evidence="8 9">
    <name type="scientific">Spiroplasma chinense</name>
    <dbReference type="NCBI Taxonomy" id="216932"/>
    <lineage>
        <taxon>Bacteria</taxon>
        <taxon>Bacillati</taxon>
        <taxon>Mycoplasmatota</taxon>
        <taxon>Mollicutes</taxon>
        <taxon>Entomoplasmatales</taxon>
        <taxon>Spiroplasmataceae</taxon>
        <taxon>Spiroplasma</taxon>
    </lineage>
</organism>
<dbReference type="InterPro" id="IPR001851">
    <property type="entry name" value="ABC_transp_permease"/>
</dbReference>
<accession>A0A5B9Y328</accession>
<keyword evidence="6" id="KW-0175">Coiled coil</keyword>
<keyword evidence="9" id="KW-1185">Reference proteome</keyword>
<evidence type="ECO:0000313" key="8">
    <source>
        <dbReference type="EMBL" id="QEH61474.1"/>
    </source>
</evidence>
<evidence type="ECO:0000256" key="3">
    <source>
        <dbReference type="ARBA" id="ARBA00022692"/>
    </source>
</evidence>
<feature type="coiled-coil region" evidence="6">
    <location>
        <begin position="111"/>
        <end position="185"/>
    </location>
</feature>
<evidence type="ECO:0000256" key="2">
    <source>
        <dbReference type="ARBA" id="ARBA00022475"/>
    </source>
</evidence>
<feature type="transmembrane region" description="Helical" evidence="7">
    <location>
        <begin position="417"/>
        <end position="437"/>
    </location>
</feature>
<dbReference type="CDD" id="cd06579">
    <property type="entry name" value="TM_PBP1_transp_AraH_like"/>
    <property type="match status" value="1"/>
</dbReference>
<feature type="transmembrane region" description="Helical" evidence="7">
    <location>
        <begin position="350"/>
        <end position="371"/>
    </location>
</feature>
<reference evidence="8 9" key="1">
    <citation type="submission" date="2019-08" db="EMBL/GenBank/DDBJ databases">
        <title>Complete genome sequence of Spiroplasma chinense CCH (DSM 19755).</title>
        <authorList>
            <person name="Shen H.-Y."/>
            <person name="Lin Y.-C."/>
            <person name="Chou L."/>
            <person name="Kuo C.-H."/>
        </authorList>
    </citation>
    <scope>NUCLEOTIDE SEQUENCE [LARGE SCALE GENOMIC DNA]</scope>
    <source>
        <strain evidence="8 9">CCH</strain>
    </source>
</reference>
<dbReference type="Pfam" id="PF02653">
    <property type="entry name" value="BPD_transp_2"/>
    <property type="match status" value="1"/>
</dbReference>
<evidence type="ECO:0000256" key="6">
    <source>
        <dbReference type="SAM" id="Coils"/>
    </source>
</evidence>
<evidence type="ECO:0000256" key="4">
    <source>
        <dbReference type="ARBA" id="ARBA00022989"/>
    </source>
</evidence>
<feature type="coiled-coil region" evidence="6">
    <location>
        <begin position="57"/>
        <end position="84"/>
    </location>
</feature>
<dbReference type="GO" id="GO:0022857">
    <property type="term" value="F:transmembrane transporter activity"/>
    <property type="evidence" value="ECO:0007669"/>
    <property type="project" value="InterPro"/>
</dbReference>
<evidence type="ECO:0000256" key="5">
    <source>
        <dbReference type="ARBA" id="ARBA00023136"/>
    </source>
</evidence>
<keyword evidence="2" id="KW-1003">Cell membrane</keyword>
<dbReference type="EMBL" id="CP043026">
    <property type="protein sequence ID" value="QEH61474.1"/>
    <property type="molecule type" value="Genomic_DNA"/>
</dbReference>
<gene>
    <name evidence="8" type="primary">rbsC</name>
    <name evidence="8" type="ORF">SCHIN_v1c02770</name>
</gene>
<dbReference type="RefSeq" id="WP_166507869.1">
    <property type="nucleotide sequence ID" value="NZ_CP043026.1"/>
</dbReference>
<evidence type="ECO:0000256" key="1">
    <source>
        <dbReference type="ARBA" id="ARBA00004651"/>
    </source>
</evidence>
<keyword evidence="5 7" id="KW-0472">Membrane</keyword>